<keyword evidence="2" id="KW-1185">Reference proteome</keyword>
<organism evidence="1 2">
    <name type="scientific">Entomophthora muscae</name>
    <dbReference type="NCBI Taxonomy" id="34485"/>
    <lineage>
        <taxon>Eukaryota</taxon>
        <taxon>Fungi</taxon>
        <taxon>Fungi incertae sedis</taxon>
        <taxon>Zoopagomycota</taxon>
        <taxon>Entomophthoromycotina</taxon>
        <taxon>Entomophthoromycetes</taxon>
        <taxon>Entomophthorales</taxon>
        <taxon>Entomophthoraceae</taxon>
        <taxon>Entomophthora</taxon>
    </lineage>
</organism>
<comment type="caution">
    <text evidence="1">The sequence shown here is derived from an EMBL/GenBank/DDBJ whole genome shotgun (WGS) entry which is preliminary data.</text>
</comment>
<dbReference type="Proteomes" id="UP001165960">
    <property type="component" value="Unassembled WGS sequence"/>
</dbReference>
<dbReference type="EMBL" id="QTSX02004975">
    <property type="protein sequence ID" value="KAJ9063253.1"/>
    <property type="molecule type" value="Genomic_DNA"/>
</dbReference>
<protein>
    <submittedName>
        <fullName evidence="1">Uncharacterized protein</fullName>
    </submittedName>
</protein>
<evidence type="ECO:0000313" key="2">
    <source>
        <dbReference type="Proteomes" id="UP001165960"/>
    </source>
</evidence>
<accession>A0ACC2SLT4</accession>
<evidence type="ECO:0000313" key="1">
    <source>
        <dbReference type="EMBL" id="KAJ9063253.1"/>
    </source>
</evidence>
<sequence>MFIHICIGIPHLVFQEIKVHALNFALKANLRVSAVSSWILSPGAKNNKEGQRQAISACLFKTSIKSKDDPLKQTKAVKKYTGICKMILAYYLKDRKLEHLQAISVALPTNV</sequence>
<gene>
    <name evidence="1" type="ORF">DSO57_1002157</name>
</gene>
<name>A0ACC2SLT4_9FUNG</name>
<reference evidence="1" key="1">
    <citation type="submission" date="2022-04" db="EMBL/GenBank/DDBJ databases">
        <title>Genome of the entomopathogenic fungus Entomophthora muscae.</title>
        <authorList>
            <person name="Elya C."/>
            <person name="Lovett B.R."/>
            <person name="Lee E."/>
            <person name="Macias A.M."/>
            <person name="Hajek A.E."/>
            <person name="De Bivort B.L."/>
            <person name="Kasson M.T."/>
            <person name="De Fine Licht H.H."/>
            <person name="Stajich J.E."/>
        </authorList>
    </citation>
    <scope>NUCLEOTIDE SEQUENCE</scope>
    <source>
        <strain evidence="1">Berkeley</strain>
    </source>
</reference>
<proteinExistence type="predicted"/>